<feature type="non-terminal residue" evidence="1">
    <location>
        <position position="1"/>
    </location>
</feature>
<dbReference type="Proteomes" id="UP000789508">
    <property type="component" value="Unassembled WGS sequence"/>
</dbReference>
<reference evidence="1" key="1">
    <citation type="submission" date="2021-06" db="EMBL/GenBank/DDBJ databases">
        <authorList>
            <person name="Kallberg Y."/>
            <person name="Tangrot J."/>
            <person name="Rosling A."/>
        </authorList>
    </citation>
    <scope>NUCLEOTIDE SEQUENCE</scope>
    <source>
        <strain evidence="1">FL130A</strain>
    </source>
</reference>
<accession>A0A9N9N702</accession>
<gene>
    <name evidence="1" type="ORF">ALEPTO_LOCUS11761</name>
</gene>
<sequence>ARQLKDSRLGKKFKTMNSTSEAIIKTSQAYFLDFNDKVTLEELVQWLPTRNVQTTLENLKTLLSERTDLFEISDKGYNNQVMVRLKKVDQYCGSDGSVESSVNASKYRNASEISLGSDLSEDETSDVVSIARTSKSITSSSIATLRDDGGKINGGVIVSIESINKGSPPKSTISDVDTNIIKFARKYLENHQADSVFELGRYLKLQGFQFESEKNKAVGNDNGKRTLKEFLLAYSSIFQVFNQKGITSVRLVKVSTTKAGNSKLASRMKLTENLVKDYISKNGTQKGASLKELIVHLREFQEKTITDELAEFLKNCSETFECDMDEEGCYVRILPHIIQSLTQKENRPFGRFRTSKTFVLMLIRECVMKLGIATYSELEKHVHSYLSNQQVDVFSSLQRHKDEFLFKDVNKEPFIRLKSCDANIICHIRRYLMELRIVKVPQLQEYLKSMDMLPLISLEEFINRYATEYKFNFKTECGVQFLSSQSIDIVRKCRSYLWDKRDKRDKRMSVVGDYLKRPNNQIKLADLLERFPDFQLTQGANDVFVEYKPFPPDQPPADF</sequence>
<proteinExistence type="predicted"/>
<keyword evidence="2" id="KW-1185">Reference proteome</keyword>
<name>A0A9N9N702_9GLOM</name>
<evidence type="ECO:0000313" key="1">
    <source>
        <dbReference type="EMBL" id="CAG8706436.1"/>
    </source>
</evidence>
<dbReference type="OrthoDB" id="2316594at2759"/>
<evidence type="ECO:0000313" key="2">
    <source>
        <dbReference type="Proteomes" id="UP000789508"/>
    </source>
</evidence>
<dbReference type="EMBL" id="CAJVPS010021107">
    <property type="protein sequence ID" value="CAG8706436.1"/>
    <property type="molecule type" value="Genomic_DNA"/>
</dbReference>
<comment type="caution">
    <text evidence="1">The sequence shown here is derived from an EMBL/GenBank/DDBJ whole genome shotgun (WGS) entry which is preliminary data.</text>
</comment>
<organism evidence="1 2">
    <name type="scientific">Ambispora leptoticha</name>
    <dbReference type="NCBI Taxonomy" id="144679"/>
    <lineage>
        <taxon>Eukaryota</taxon>
        <taxon>Fungi</taxon>
        <taxon>Fungi incertae sedis</taxon>
        <taxon>Mucoromycota</taxon>
        <taxon>Glomeromycotina</taxon>
        <taxon>Glomeromycetes</taxon>
        <taxon>Archaeosporales</taxon>
        <taxon>Ambisporaceae</taxon>
        <taxon>Ambispora</taxon>
    </lineage>
</organism>
<protein>
    <submittedName>
        <fullName evidence="1">10886_t:CDS:1</fullName>
    </submittedName>
</protein>
<dbReference type="AlphaFoldDB" id="A0A9N9N702"/>
<feature type="non-terminal residue" evidence="1">
    <location>
        <position position="559"/>
    </location>
</feature>